<feature type="region of interest" description="Disordered" evidence="3">
    <location>
        <begin position="222"/>
        <end position="249"/>
    </location>
</feature>
<dbReference type="PANTHER" id="PTHR31088">
    <property type="entry name" value="MEMBRANE-ASSOCIATED PROTEIN VIPP1, CHLOROPLASTIC"/>
    <property type="match status" value="1"/>
</dbReference>
<comment type="similarity">
    <text evidence="1">Belongs to the PspA/Vipp/IM30 family.</text>
</comment>
<feature type="coiled-coil region" evidence="2">
    <location>
        <begin position="52"/>
        <end position="140"/>
    </location>
</feature>
<dbReference type="AlphaFoldDB" id="A0A2H5X9B1"/>
<dbReference type="InterPro" id="IPR007157">
    <property type="entry name" value="PspA_VIPP1"/>
</dbReference>
<accession>A0A2H5X9B1</accession>
<keyword evidence="2" id="KW-0175">Coiled coil</keyword>
<name>A0A2H5X9B1_9BACT</name>
<dbReference type="PANTHER" id="PTHR31088:SF6">
    <property type="entry name" value="PHAGE SHOCK PROTEIN A"/>
    <property type="match status" value="1"/>
</dbReference>
<sequence length="249" mass="28277">MLRRFWIVLRAWLGSLLRRSEDPEVMLRQYIDDMRSRVPKLRAAVAEVLATEYQLEQQAERLRKQIAEYDQQIVAALKLGYEEEAKVLIAAKAQAEESLQDTLEQLATAQRASQQAKAALQEYQREMEGKIAEAKRLIGQAQLARLQQELAQALAAFEVGDMSDVLERMREKVAERTARAQARMEVAASDVDARLREIRRAAIQMGVEEQLAEYKRRLGLTVSSQQPSLPAAGTRQLPHPKPSETVQQE</sequence>
<evidence type="ECO:0000313" key="5">
    <source>
        <dbReference type="Proteomes" id="UP000236173"/>
    </source>
</evidence>
<gene>
    <name evidence="4" type="ORF">HRbin17_00256</name>
</gene>
<dbReference type="Pfam" id="PF04012">
    <property type="entry name" value="PspA_IM30"/>
    <property type="match status" value="1"/>
</dbReference>
<evidence type="ECO:0000256" key="3">
    <source>
        <dbReference type="SAM" id="MobiDB-lite"/>
    </source>
</evidence>
<evidence type="ECO:0000313" key="4">
    <source>
        <dbReference type="EMBL" id="GBC97765.1"/>
    </source>
</evidence>
<organism evidence="4 5">
    <name type="scientific">Candidatus Fervidibacter japonicus</name>
    <dbReference type="NCBI Taxonomy" id="2035412"/>
    <lineage>
        <taxon>Bacteria</taxon>
        <taxon>Candidatus Fervidibacterota</taxon>
        <taxon>Candidatus Fervidibacter</taxon>
    </lineage>
</organism>
<dbReference type="Proteomes" id="UP000236173">
    <property type="component" value="Unassembled WGS sequence"/>
</dbReference>
<evidence type="ECO:0000256" key="1">
    <source>
        <dbReference type="ARBA" id="ARBA00043985"/>
    </source>
</evidence>
<dbReference type="EMBL" id="BEHT01000002">
    <property type="protein sequence ID" value="GBC97765.1"/>
    <property type="molecule type" value="Genomic_DNA"/>
</dbReference>
<evidence type="ECO:0000256" key="2">
    <source>
        <dbReference type="SAM" id="Coils"/>
    </source>
</evidence>
<comment type="caution">
    <text evidence="4">The sequence shown here is derived from an EMBL/GenBank/DDBJ whole genome shotgun (WGS) entry which is preliminary data.</text>
</comment>
<protein>
    <submittedName>
        <fullName evidence="4">35 kDa protein</fullName>
    </submittedName>
</protein>
<reference evidence="5" key="1">
    <citation type="submission" date="2017-09" db="EMBL/GenBank/DDBJ databases">
        <title>Metaegenomics of thermophilic ammonia-oxidizing enrichment culture.</title>
        <authorList>
            <person name="Kato S."/>
            <person name="Suzuki K."/>
        </authorList>
    </citation>
    <scope>NUCLEOTIDE SEQUENCE [LARGE SCALE GENOMIC DNA]</scope>
</reference>
<proteinExistence type="inferred from homology"/>